<sequence>MSNNEYSALTNAPFAVRVSKRATRYVSVIDITIYHDSPLTNVGEAILISFQRDDRGKIHFAISSFRGRKLRFRKLDSRAGLRGVTAAREESLLKFASAKREGWNDPSLPVLAAALTPPFLLH</sequence>
<evidence type="ECO:0000313" key="1">
    <source>
        <dbReference type="EMBL" id="KAL0126793.1"/>
    </source>
</evidence>
<organism evidence="1 2">
    <name type="scientific">Cardiocondyla obscurior</name>
    <dbReference type="NCBI Taxonomy" id="286306"/>
    <lineage>
        <taxon>Eukaryota</taxon>
        <taxon>Metazoa</taxon>
        <taxon>Ecdysozoa</taxon>
        <taxon>Arthropoda</taxon>
        <taxon>Hexapoda</taxon>
        <taxon>Insecta</taxon>
        <taxon>Pterygota</taxon>
        <taxon>Neoptera</taxon>
        <taxon>Endopterygota</taxon>
        <taxon>Hymenoptera</taxon>
        <taxon>Apocrita</taxon>
        <taxon>Aculeata</taxon>
        <taxon>Formicoidea</taxon>
        <taxon>Formicidae</taxon>
        <taxon>Myrmicinae</taxon>
        <taxon>Cardiocondyla</taxon>
    </lineage>
</organism>
<reference evidence="1 2" key="1">
    <citation type="submission" date="2023-03" db="EMBL/GenBank/DDBJ databases">
        <title>High recombination rates correlate with genetic variation in Cardiocondyla obscurior ants.</title>
        <authorList>
            <person name="Errbii M."/>
        </authorList>
    </citation>
    <scope>NUCLEOTIDE SEQUENCE [LARGE SCALE GENOMIC DNA]</scope>
    <source>
        <strain evidence="1">Alpha-2009</strain>
        <tissue evidence="1">Whole body</tissue>
    </source>
</reference>
<comment type="caution">
    <text evidence="1">The sequence shown here is derived from an EMBL/GenBank/DDBJ whole genome shotgun (WGS) entry which is preliminary data.</text>
</comment>
<keyword evidence="2" id="KW-1185">Reference proteome</keyword>
<dbReference type="EMBL" id="JADYXP020000004">
    <property type="protein sequence ID" value="KAL0126793.1"/>
    <property type="molecule type" value="Genomic_DNA"/>
</dbReference>
<proteinExistence type="predicted"/>
<dbReference type="AlphaFoldDB" id="A0AAW2GFM1"/>
<accession>A0AAW2GFM1</accession>
<protein>
    <submittedName>
        <fullName evidence="1">Uncharacterized protein</fullName>
    </submittedName>
</protein>
<dbReference type="Proteomes" id="UP001430953">
    <property type="component" value="Unassembled WGS sequence"/>
</dbReference>
<name>A0AAW2GFM1_9HYME</name>
<evidence type="ECO:0000313" key="2">
    <source>
        <dbReference type="Proteomes" id="UP001430953"/>
    </source>
</evidence>
<gene>
    <name evidence="1" type="ORF">PUN28_005276</name>
</gene>